<evidence type="ECO:0000313" key="2">
    <source>
        <dbReference type="Proteomes" id="UP001151760"/>
    </source>
</evidence>
<proteinExistence type="predicted"/>
<name>A0ABQ5G441_9ASTR</name>
<reference evidence="1" key="1">
    <citation type="journal article" date="2022" name="Int. J. Mol. Sci.">
        <title>Draft Genome of Tanacetum Coccineum: Genomic Comparison of Closely Related Tanacetum-Family Plants.</title>
        <authorList>
            <person name="Yamashiro T."/>
            <person name="Shiraishi A."/>
            <person name="Nakayama K."/>
            <person name="Satake H."/>
        </authorList>
    </citation>
    <scope>NUCLEOTIDE SEQUENCE</scope>
</reference>
<comment type="caution">
    <text evidence="1">The sequence shown here is derived from an EMBL/GenBank/DDBJ whole genome shotgun (WGS) entry which is preliminary data.</text>
</comment>
<protein>
    <recommendedName>
        <fullName evidence="3">Reverse transcriptase domain-containing protein</fullName>
    </recommendedName>
</protein>
<evidence type="ECO:0008006" key="3">
    <source>
        <dbReference type="Google" id="ProtNLM"/>
    </source>
</evidence>
<gene>
    <name evidence="1" type="ORF">Tco_1029675</name>
</gene>
<dbReference type="EMBL" id="BQNB010018072">
    <property type="protein sequence ID" value="GJT70389.1"/>
    <property type="molecule type" value="Genomic_DNA"/>
</dbReference>
<accession>A0ABQ5G441</accession>
<reference evidence="1" key="2">
    <citation type="submission" date="2022-01" db="EMBL/GenBank/DDBJ databases">
        <authorList>
            <person name="Yamashiro T."/>
            <person name="Shiraishi A."/>
            <person name="Satake H."/>
            <person name="Nakayama K."/>
        </authorList>
    </citation>
    <scope>NUCLEOTIDE SEQUENCE</scope>
</reference>
<organism evidence="1 2">
    <name type="scientific">Tanacetum coccineum</name>
    <dbReference type="NCBI Taxonomy" id="301880"/>
    <lineage>
        <taxon>Eukaryota</taxon>
        <taxon>Viridiplantae</taxon>
        <taxon>Streptophyta</taxon>
        <taxon>Embryophyta</taxon>
        <taxon>Tracheophyta</taxon>
        <taxon>Spermatophyta</taxon>
        <taxon>Magnoliopsida</taxon>
        <taxon>eudicotyledons</taxon>
        <taxon>Gunneridae</taxon>
        <taxon>Pentapetalae</taxon>
        <taxon>asterids</taxon>
        <taxon>campanulids</taxon>
        <taxon>Asterales</taxon>
        <taxon>Asteraceae</taxon>
        <taxon>Asteroideae</taxon>
        <taxon>Anthemideae</taxon>
        <taxon>Anthemidinae</taxon>
        <taxon>Tanacetum</taxon>
    </lineage>
</organism>
<dbReference type="Proteomes" id="UP001151760">
    <property type="component" value="Unassembled WGS sequence"/>
</dbReference>
<sequence length="349" mass="38681">MKFPNVPSTSVKLMLFPFSLEGAARIWLEKEPPRSILTWDDLVNQPPAYQAPAYQAPAPQTQGVSKTDFESYVKANDAVMQNEEPTCPIITDCYTKIKFLMPLLLPGSGSLIQATPLPQLPPLTSCLPKVVESEPEVTKDTVPPINNGMLRMPSRNVDSVILCDVTNDERSRDFDLLNDRPPKFSGGSSFKDPNGALLIVVYEGELSSCGKDSSTFNLDQTLRYSSNYVDNSVNRIDIIELACEEYSQEVLGFSDVVACDCLLVAIPLPFYDTIISTSSSDSHSLRGCDFLLEEVDASSSEVIQRHRIVDSLLFRPEGGIYSSLLKHFSMMILPLPLPTQMVHCCLKFK</sequence>
<keyword evidence="2" id="KW-1185">Reference proteome</keyword>
<evidence type="ECO:0000313" key="1">
    <source>
        <dbReference type="EMBL" id="GJT70389.1"/>
    </source>
</evidence>